<feature type="non-terminal residue" evidence="1">
    <location>
        <position position="1"/>
    </location>
</feature>
<comment type="caution">
    <text evidence="1">The sequence shown here is derived from an EMBL/GenBank/DDBJ whole genome shotgun (WGS) entry which is preliminary data.</text>
</comment>
<dbReference type="Proteomes" id="UP000288216">
    <property type="component" value="Unassembled WGS sequence"/>
</dbReference>
<dbReference type="EMBL" id="BFAA01074330">
    <property type="protein sequence ID" value="GCB84508.1"/>
    <property type="molecule type" value="Genomic_DNA"/>
</dbReference>
<gene>
    <name evidence="1" type="ORF">scyTo_0025158</name>
</gene>
<sequence length="46" mass="5256">LSGLQVTKLAVHFISAHQELLAFRVTLQSILFVIMDQVEIFQRTLT</sequence>
<evidence type="ECO:0000313" key="2">
    <source>
        <dbReference type="Proteomes" id="UP000288216"/>
    </source>
</evidence>
<name>A0A401QGF5_SCYTO</name>
<dbReference type="AlphaFoldDB" id="A0A401QGF5"/>
<organism evidence="1 2">
    <name type="scientific">Scyliorhinus torazame</name>
    <name type="common">Cloudy catshark</name>
    <name type="synonym">Catulus torazame</name>
    <dbReference type="NCBI Taxonomy" id="75743"/>
    <lineage>
        <taxon>Eukaryota</taxon>
        <taxon>Metazoa</taxon>
        <taxon>Chordata</taxon>
        <taxon>Craniata</taxon>
        <taxon>Vertebrata</taxon>
        <taxon>Chondrichthyes</taxon>
        <taxon>Elasmobranchii</taxon>
        <taxon>Galeomorphii</taxon>
        <taxon>Galeoidea</taxon>
        <taxon>Carcharhiniformes</taxon>
        <taxon>Scyliorhinidae</taxon>
        <taxon>Scyliorhinus</taxon>
    </lineage>
</organism>
<accession>A0A401QGF5</accession>
<protein>
    <submittedName>
        <fullName evidence="1">Uncharacterized protein</fullName>
    </submittedName>
</protein>
<proteinExistence type="predicted"/>
<evidence type="ECO:0000313" key="1">
    <source>
        <dbReference type="EMBL" id="GCB84508.1"/>
    </source>
</evidence>
<keyword evidence="2" id="KW-1185">Reference proteome</keyword>
<reference evidence="1 2" key="1">
    <citation type="journal article" date="2018" name="Nat. Ecol. Evol.">
        <title>Shark genomes provide insights into elasmobranch evolution and the origin of vertebrates.</title>
        <authorList>
            <person name="Hara Y"/>
            <person name="Yamaguchi K"/>
            <person name="Onimaru K"/>
            <person name="Kadota M"/>
            <person name="Koyanagi M"/>
            <person name="Keeley SD"/>
            <person name="Tatsumi K"/>
            <person name="Tanaka K"/>
            <person name="Motone F"/>
            <person name="Kageyama Y"/>
            <person name="Nozu R"/>
            <person name="Adachi N"/>
            <person name="Nishimura O"/>
            <person name="Nakagawa R"/>
            <person name="Tanegashima C"/>
            <person name="Kiyatake I"/>
            <person name="Matsumoto R"/>
            <person name="Murakumo K"/>
            <person name="Nishida K"/>
            <person name="Terakita A"/>
            <person name="Kuratani S"/>
            <person name="Sato K"/>
            <person name="Hyodo S Kuraku.S."/>
        </authorList>
    </citation>
    <scope>NUCLEOTIDE SEQUENCE [LARGE SCALE GENOMIC DNA]</scope>
</reference>